<dbReference type="InterPro" id="IPR018637">
    <property type="entry name" value="DUF2059"/>
</dbReference>
<dbReference type="RefSeq" id="WP_120369691.1">
    <property type="nucleotide sequence ID" value="NZ_RAXU01000006.1"/>
</dbReference>
<feature type="signal peptide" evidence="1">
    <location>
        <begin position="1"/>
        <end position="25"/>
    </location>
</feature>
<evidence type="ECO:0000313" key="4">
    <source>
        <dbReference type="Proteomes" id="UP000269001"/>
    </source>
</evidence>
<name>A0A3A8EHG8_9GAMM</name>
<evidence type="ECO:0000259" key="2">
    <source>
        <dbReference type="Pfam" id="PF09832"/>
    </source>
</evidence>
<protein>
    <submittedName>
        <fullName evidence="3">DUF2059 domain-containing protein</fullName>
    </submittedName>
</protein>
<evidence type="ECO:0000313" key="3">
    <source>
        <dbReference type="EMBL" id="RKG34377.1"/>
    </source>
</evidence>
<proteinExistence type="predicted"/>
<accession>A0A3A8EHG8</accession>
<feature type="domain" description="DUF2059" evidence="2">
    <location>
        <begin position="104"/>
        <end position="156"/>
    </location>
</feature>
<dbReference type="Proteomes" id="UP000269001">
    <property type="component" value="Unassembled WGS sequence"/>
</dbReference>
<feature type="chain" id="PRO_5017230629" evidence="1">
    <location>
        <begin position="26"/>
        <end position="188"/>
    </location>
</feature>
<reference evidence="3 4" key="1">
    <citation type="submission" date="2018-09" db="EMBL/GenBank/DDBJ databases">
        <title>The draft genome of Acinetobacter spp. strains.</title>
        <authorList>
            <person name="Qin J."/>
            <person name="Feng Y."/>
            <person name="Zong Z."/>
        </authorList>
    </citation>
    <scope>NUCLEOTIDE SEQUENCE [LARGE SCALE GENOMIC DNA]</scope>
    <source>
        <strain evidence="3 4">WCHAc060096</strain>
    </source>
</reference>
<gene>
    <name evidence="3" type="ORF">D7V21_06405</name>
</gene>
<sequence length="188" mass="21401">MAVQQLIKRLSISLCLTCISTGLLASPAKLSTVKELMQVSQIEYLLRQSLTELEPYYNKQAEQIILNTTGSQTLNSKEKQAATQLSQLLKESSTQIITNPKTQQVIQDIYLKTYSEEELQASIKFLKTPEGQSITRKNAKMMGELSTYMMQLGQEMFNDDKTRENFQEKMMAIIAPLIVEKNKNQEKP</sequence>
<organism evidence="3 4">
    <name type="scientific">Acinetobacter guerrae</name>
    <dbReference type="NCBI Taxonomy" id="1843371"/>
    <lineage>
        <taxon>Bacteria</taxon>
        <taxon>Pseudomonadati</taxon>
        <taxon>Pseudomonadota</taxon>
        <taxon>Gammaproteobacteria</taxon>
        <taxon>Moraxellales</taxon>
        <taxon>Moraxellaceae</taxon>
        <taxon>Acinetobacter</taxon>
    </lineage>
</organism>
<comment type="caution">
    <text evidence="3">The sequence shown here is derived from an EMBL/GenBank/DDBJ whole genome shotgun (WGS) entry which is preliminary data.</text>
</comment>
<evidence type="ECO:0000256" key="1">
    <source>
        <dbReference type="SAM" id="SignalP"/>
    </source>
</evidence>
<keyword evidence="4" id="KW-1185">Reference proteome</keyword>
<keyword evidence="1" id="KW-0732">Signal</keyword>
<dbReference type="AlphaFoldDB" id="A0A3A8EHG8"/>
<dbReference type="Pfam" id="PF09832">
    <property type="entry name" value="DUF2059"/>
    <property type="match status" value="1"/>
</dbReference>
<dbReference type="EMBL" id="RAXU01000006">
    <property type="protein sequence ID" value="RKG34377.1"/>
    <property type="molecule type" value="Genomic_DNA"/>
</dbReference>